<dbReference type="EC" id="2.7.13.3" evidence="2"/>
<sequence>MPDSHFDRLWDTVTDGEVWDEKVRNRRKSGEVYVAEQTIAPITTSDGAIEGYVAIQSDVTERERLRDRIELVLKELDSLVFEIDIETGLVTRLGAVESFFDVDTDEIPTRRAFQETVVAPEDRDRFDAFIERLRSGESESEVLDFRTTADAGEIRWLRSHAHRESDRRILGLARDVTALKDRELALRQYKQAIESSKDLIAAVDEDFEYLFANEAYRQYHGVESPDIEGRSLRSVLGEEQFEEVEPFVSRALTGRPVQTEVTREHPSRGDRILDVRLFPLEDAEGAVRGVGASMRDVTADREREAAIERESEYRRIMSEVNQALVREDDIDDLAPQIVDIIGSSTPFSCTFIYPLASADPDVICARGENLDEGDVEAIHTRDYIETVFEAGVLRMDDVTEPPLAHHDAEKESHPGVAVALEYENERYGILTVHLPSGSEPTGDDIELLETIGDDVAYAIYHYTLQAEHRLFADIVERIDDPVMLQNRDGTFRVLNDAVAEFARKEKEALIGRDETAFMDEEAAGLIKNRKERVLETEEPQSYQVTPSFPDGRERTFSTTRYPYYDDGDLDGTIAICRDVTDLKNHQRQLRILDRVLRHNVNNNMNVVQGYAEMVEERADGEIAEYAGKIEANSERLLDIADKQRKITDFLSDLPPVETVDVERMLDGTTDRIRSEHPYAEISWQCPGGIHARGNMALKDAIGELLTNSIVHSDREDPVVSVTVSRTGATVTISVVDENEPIPQMERDILTGEVDITALHHGSGLGLWLVKLIVEHADGRLRFQENEPRGNIVRIELPRSTVT</sequence>
<dbReference type="Proteomes" id="UP000060390">
    <property type="component" value="Chromosome"/>
</dbReference>
<keyword evidence="12" id="KW-1185">Reference proteome</keyword>
<keyword evidence="4" id="KW-0808">Transferase</keyword>
<dbReference type="CDD" id="cd16936">
    <property type="entry name" value="HATPase_RsbW-like"/>
    <property type="match status" value="1"/>
</dbReference>
<dbReference type="EMBL" id="CP008874">
    <property type="protein sequence ID" value="AKH96800.1"/>
    <property type="molecule type" value="Genomic_DNA"/>
</dbReference>
<dbReference type="Pfam" id="PF08448">
    <property type="entry name" value="PAS_4"/>
    <property type="match status" value="2"/>
</dbReference>
<dbReference type="GO" id="GO:0004673">
    <property type="term" value="F:protein histidine kinase activity"/>
    <property type="evidence" value="ECO:0007669"/>
    <property type="project" value="UniProtKB-EC"/>
</dbReference>
<dbReference type="KEGG" id="hsf:HLASA_0292"/>
<reference evidence="10 11" key="3">
    <citation type="journal article" date="2016" name="Stand. Genomic Sci.">
        <title>Complete genome sequence of 'Halanaeroarchaeum sulfurireducens' M27-SA2, a sulfur-reducing and acetate-oxidizing haloarchaeon from the deep-sea hypersaline anoxic lake Medee.</title>
        <authorList>
            <person name="Messina E."/>
            <person name="Sorokin D.Y."/>
            <person name="Kublanov I.V."/>
            <person name="Toshchakov S."/>
            <person name="Lopatina A."/>
            <person name="Arcadi E."/>
            <person name="Smedile F."/>
            <person name="La Spada G."/>
            <person name="La Cono V."/>
            <person name="Yakimov M.M."/>
        </authorList>
    </citation>
    <scope>NUCLEOTIDE SEQUENCE [LARGE SCALE GENOMIC DNA]</scope>
    <source>
        <strain evidence="10 11">M27-SA2</strain>
    </source>
</reference>
<feature type="domain" description="PAC" evidence="8">
    <location>
        <begin position="19"/>
        <end position="71"/>
    </location>
</feature>
<organism evidence="9 12">
    <name type="scientific">Halanaeroarchaeum sulfurireducens</name>
    <dbReference type="NCBI Taxonomy" id="1604004"/>
    <lineage>
        <taxon>Archaea</taxon>
        <taxon>Methanobacteriati</taxon>
        <taxon>Methanobacteriota</taxon>
        <taxon>Stenosarchaea group</taxon>
        <taxon>Halobacteria</taxon>
        <taxon>Halobacteriales</taxon>
        <taxon>Halobacteriaceae</taxon>
        <taxon>Halanaeroarchaeum</taxon>
    </lineage>
</organism>
<dbReference type="KEGG" id="hsu:HLASF_0293"/>
<keyword evidence="3" id="KW-0597">Phosphoprotein</keyword>
<dbReference type="SUPFAM" id="SSF55785">
    <property type="entry name" value="PYP-like sensor domain (PAS domain)"/>
    <property type="match status" value="4"/>
</dbReference>
<dbReference type="InterPro" id="IPR003018">
    <property type="entry name" value="GAF"/>
</dbReference>
<dbReference type="SUPFAM" id="SSF55781">
    <property type="entry name" value="GAF domain-like"/>
    <property type="match status" value="1"/>
</dbReference>
<protein>
    <recommendedName>
        <fullName evidence="2">histidine kinase</fullName>
        <ecNumber evidence="2">2.7.13.3</ecNumber>
    </recommendedName>
</protein>
<dbReference type="Pfam" id="PF02518">
    <property type="entry name" value="HATPase_c"/>
    <property type="match status" value="1"/>
</dbReference>
<dbReference type="HOGENOM" id="CLU_000445_114_58_2"/>
<dbReference type="SUPFAM" id="SSF55874">
    <property type="entry name" value="ATPase domain of HSP90 chaperone/DNA topoisomerase II/histidine kinase"/>
    <property type="match status" value="1"/>
</dbReference>
<dbReference type="PANTHER" id="PTHR43304:SF1">
    <property type="entry name" value="PAC DOMAIN-CONTAINING PROTEIN"/>
    <property type="match status" value="1"/>
</dbReference>
<dbReference type="InterPro" id="IPR000014">
    <property type="entry name" value="PAS"/>
</dbReference>
<evidence type="ECO:0000313" key="12">
    <source>
        <dbReference type="Proteomes" id="UP000069906"/>
    </source>
</evidence>
<feature type="domain" description="PAS" evidence="7">
    <location>
        <begin position="467"/>
        <end position="537"/>
    </location>
</feature>
<dbReference type="OrthoDB" id="230688at2157"/>
<evidence type="ECO:0000256" key="4">
    <source>
        <dbReference type="ARBA" id="ARBA00022679"/>
    </source>
</evidence>
<dbReference type="InterPro" id="IPR052162">
    <property type="entry name" value="Sensor_kinase/Photoreceptor"/>
</dbReference>
<dbReference type="Gene3D" id="3.30.450.20">
    <property type="entry name" value="PAS domain"/>
    <property type="match status" value="4"/>
</dbReference>
<name>A0A0F7P9C0_9EURY</name>
<evidence type="ECO:0000313" key="9">
    <source>
        <dbReference type="EMBL" id="AKH96800.1"/>
    </source>
</evidence>
<dbReference type="InterPro" id="IPR035965">
    <property type="entry name" value="PAS-like_dom_sf"/>
</dbReference>
<dbReference type="EMBL" id="CP011564">
    <property type="protein sequence ID" value="ALG81202.1"/>
    <property type="molecule type" value="Genomic_DNA"/>
</dbReference>
<dbReference type="SMART" id="SM00086">
    <property type="entry name" value="PAC"/>
    <property type="match status" value="4"/>
</dbReference>
<dbReference type="InterPro" id="IPR000700">
    <property type="entry name" value="PAS-assoc_C"/>
</dbReference>
<dbReference type="PANTHER" id="PTHR43304">
    <property type="entry name" value="PHYTOCHROME-LIKE PROTEIN CPH1"/>
    <property type="match status" value="1"/>
</dbReference>
<evidence type="ECO:0000259" key="6">
    <source>
        <dbReference type="PROSITE" id="PS50109"/>
    </source>
</evidence>
<evidence type="ECO:0000256" key="3">
    <source>
        <dbReference type="ARBA" id="ARBA00022553"/>
    </source>
</evidence>
<keyword evidence="5" id="KW-0418">Kinase</keyword>
<dbReference type="Gene3D" id="3.30.565.10">
    <property type="entry name" value="Histidine kinase-like ATPase, C-terminal domain"/>
    <property type="match status" value="1"/>
</dbReference>
<dbReference type="Proteomes" id="UP000069906">
    <property type="component" value="Chromosome"/>
</dbReference>
<evidence type="ECO:0000259" key="8">
    <source>
        <dbReference type="PROSITE" id="PS50113"/>
    </source>
</evidence>
<reference evidence="11" key="2">
    <citation type="submission" date="2015-05" db="EMBL/GenBank/DDBJ databases">
        <title>Complete genome sequence of Halanaeroarchaeum sulfurireducens type strain M27-SA2, a sulfate-reducer haloarchaeon from marine anoxic lake Medee.</title>
        <authorList>
            <person name="Messina E."/>
            <person name="Kublanov I.V."/>
            <person name="Toshchakov S."/>
            <person name="Arcadi E."/>
            <person name="La Spada G."/>
            <person name="La Cono V."/>
            <person name="Yakimov M.M."/>
        </authorList>
    </citation>
    <scope>NUCLEOTIDE SEQUENCE [LARGE SCALE GENOMIC DNA]</scope>
    <source>
        <strain evidence="11">M27-SA2</strain>
    </source>
</reference>
<accession>A0A0F7P9C0</accession>
<dbReference type="STRING" id="1604004.HLASA_0292"/>
<dbReference type="InterPro" id="IPR003594">
    <property type="entry name" value="HATPase_dom"/>
</dbReference>
<feature type="domain" description="PAC" evidence="8">
    <location>
        <begin position="255"/>
        <end position="309"/>
    </location>
</feature>
<evidence type="ECO:0000256" key="5">
    <source>
        <dbReference type="ARBA" id="ARBA00022777"/>
    </source>
</evidence>
<dbReference type="AlphaFoldDB" id="A0A0F7P9C0"/>
<dbReference type="SMART" id="SM00387">
    <property type="entry name" value="HATPase_c"/>
    <property type="match status" value="1"/>
</dbReference>
<evidence type="ECO:0000313" key="11">
    <source>
        <dbReference type="Proteomes" id="UP000060390"/>
    </source>
</evidence>
<dbReference type="NCBIfam" id="TIGR00229">
    <property type="entry name" value="sensory_box"/>
    <property type="match status" value="3"/>
</dbReference>
<feature type="domain" description="Histidine kinase" evidence="6">
    <location>
        <begin position="595"/>
        <end position="800"/>
    </location>
</feature>
<evidence type="ECO:0000256" key="2">
    <source>
        <dbReference type="ARBA" id="ARBA00012438"/>
    </source>
</evidence>
<comment type="catalytic activity">
    <reaction evidence="1">
        <text>ATP + protein L-histidine = ADP + protein N-phospho-L-histidine.</text>
        <dbReference type="EC" id="2.7.13.3"/>
    </reaction>
</comment>
<dbReference type="InterPro" id="IPR013656">
    <property type="entry name" value="PAS_4"/>
</dbReference>
<dbReference type="InterPro" id="IPR029016">
    <property type="entry name" value="GAF-like_dom_sf"/>
</dbReference>
<evidence type="ECO:0000313" key="10">
    <source>
        <dbReference type="EMBL" id="ALG81202.1"/>
    </source>
</evidence>
<dbReference type="Gene3D" id="3.30.450.40">
    <property type="match status" value="1"/>
</dbReference>
<evidence type="ECO:0000256" key="1">
    <source>
        <dbReference type="ARBA" id="ARBA00000085"/>
    </source>
</evidence>
<dbReference type="Pfam" id="PF13426">
    <property type="entry name" value="PAS_9"/>
    <property type="match status" value="1"/>
</dbReference>
<reference evidence="9 12" key="1">
    <citation type="journal article" date="2015" name="ISME J.">
        <title>Elemental sulfur and acetate can support life of a novel strictly anaerobic haloarchaeon.</title>
        <authorList>
            <person name="Sorokin D.Y."/>
            <person name="Kublanov I.V."/>
            <person name="Gavrilov S.N."/>
            <person name="Rojo D."/>
            <person name="Roman P."/>
            <person name="Golyshin P.N."/>
            <person name="Slepak V.Z."/>
            <person name="Smedile F."/>
            <person name="Ferrer M."/>
            <person name="Messina E."/>
            <person name="La Cono V."/>
            <person name="Yakimov M.M."/>
        </authorList>
    </citation>
    <scope>NUCLEOTIDE SEQUENCE [LARGE SCALE GENOMIC DNA]</scope>
    <source>
        <strain evidence="9 12">HSR2</strain>
    </source>
</reference>
<dbReference type="PROSITE" id="PS50113">
    <property type="entry name" value="PAC"/>
    <property type="match status" value="2"/>
</dbReference>
<dbReference type="PROSITE" id="PS50112">
    <property type="entry name" value="PAS"/>
    <property type="match status" value="2"/>
</dbReference>
<dbReference type="InterPro" id="IPR036890">
    <property type="entry name" value="HATPase_C_sf"/>
</dbReference>
<gene>
    <name evidence="10" type="ORF">HLASA_0292</name>
    <name evidence="9" type="ORF">HLASF_0293</name>
</gene>
<dbReference type="SMART" id="SM00091">
    <property type="entry name" value="PAS"/>
    <property type="match status" value="3"/>
</dbReference>
<evidence type="ECO:0000259" key="7">
    <source>
        <dbReference type="PROSITE" id="PS50112"/>
    </source>
</evidence>
<dbReference type="SMART" id="SM00065">
    <property type="entry name" value="GAF"/>
    <property type="match status" value="1"/>
</dbReference>
<dbReference type="CDD" id="cd00130">
    <property type="entry name" value="PAS"/>
    <property type="match status" value="2"/>
</dbReference>
<dbReference type="InterPro" id="IPR001610">
    <property type="entry name" value="PAC"/>
</dbReference>
<feature type="domain" description="PAS" evidence="7">
    <location>
        <begin position="185"/>
        <end position="255"/>
    </location>
</feature>
<proteinExistence type="predicted"/>
<dbReference type="InterPro" id="IPR005467">
    <property type="entry name" value="His_kinase_dom"/>
</dbReference>
<dbReference type="PROSITE" id="PS50109">
    <property type="entry name" value="HIS_KIN"/>
    <property type="match status" value="1"/>
</dbReference>